<name>A0AAV7D8T0_ENGPU</name>
<dbReference type="PROSITE" id="PS01121">
    <property type="entry name" value="CASPASE_HIS"/>
    <property type="match status" value="1"/>
</dbReference>
<dbReference type="InterPro" id="IPR015917">
    <property type="entry name" value="Pept_C14A"/>
</dbReference>
<dbReference type="InterPro" id="IPR011600">
    <property type="entry name" value="Pept_C14_caspase"/>
</dbReference>
<evidence type="ECO:0000313" key="14">
    <source>
        <dbReference type="EMBL" id="KAG8593226.1"/>
    </source>
</evidence>
<sequence>MAEKKLFDVRPQLVKSCSSALIKDLLDDLLHENILSDLEVEYINEVFPARADRCRELIDTVKRKGDYSSNVLLQRIIDKDPKLGKELGLTAELSLPTQEQKGIDEKPSSPEPPLPIKEEFSIQEPVKPPLPVKETGQQETNGIILCSEAEYRDITTKEKEIYPIREKRNRKRLALIICNIEFEDECIKYRKGANVDLEGMKKLLEELDYTVQCEVNLTAEAMRTTLKTFALKTEHKQSDSTFLVFMSHGERDIIYGTDCTRELVNGQARVTTNSVLHTDYIFETFNNFNCPGLRDKPKVIIIQACRGYGRSQVLVSDGQSQQPSINQKELEDDACRVMLKETDMTCFYASTPDTVSFRCAEKGSLLIQTFIKILQKYAHNSSIEDIFRKVQLSFKDGMQMPTQDRNTFVKKFFLFPGH</sequence>
<dbReference type="Pfam" id="PF00619">
    <property type="entry name" value="CARD"/>
    <property type="match status" value="1"/>
</dbReference>
<evidence type="ECO:0000259" key="13">
    <source>
        <dbReference type="PROSITE" id="PS50209"/>
    </source>
</evidence>
<evidence type="ECO:0000256" key="5">
    <source>
        <dbReference type="ARBA" id="ARBA00023145"/>
    </source>
</evidence>
<keyword evidence="3" id="KW-0378">Hydrolase</keyword>
<dbReference type="Gene3D" id="1.10.533.10">
    <property type="entry name" value="Death Domain, Fas"/>
    <property type="match status" value="1"/>
</dbReference>
<evidence type="ECO:0000259" key="11">
    <source>
        <dbReference type="PROSITE" id="PS50207"/>
    </source>
</evidence>
<dbReference type="InterPro" id="IPR033139">
    <property type="entry name" value="Caspase_cys_AS"/>
</dbReference>
<feature type="active site" evidence="8">
    <location>
        <position position="248"/>
    </location>
</feature>
<dbReference type="PROSITE" id="PS01122">
    <property type="entry name" value="CASPASE_CYS"/>
    <property type="match status" value="1"/>
</dbReference>
<dbReference type="PRINTS" id="PR00376">
    <property type="entry name" value="IL1BCENZYME"/>
</dbReference>
<comment type="caution">
    <text evidence="14">The sequence shown here is derived from an EMBL/GenBank/DDBJ whole genome shotgun (WGS) entry which is preliminary data.</text>
</comment>
<organism evidence="14 15">
    <name type="scientific">Engystomops pustulosus</name>
    <name type="common">Tungara frog</name>
    <name type="synonym">Physalaemus pustulosus</name>
    <dbReference type="NCBI Taxonomy" id="76066"/>
    <lineage>
        <taxon>Eukaryota</taxon>
        <taxon>Metazoa</taxon>
        <taxon>Chordata</taxon>
        <taxon>Craniata</taxon>
        <taxon>Vertebrata</taxon>
        <taxon>Euteleostomi</taxon>
        <taxon>Amphibia</taxon>
        <taxon>Batrachia</taxon>
        <taxon>Anura</taxon>
        <taxon>Neobatrachia</taxon>
        <taxon>Hyloidea</taxon>
        <taxon>Leptodactylidae</taxon>
        <taxon>Leiuperinae</taxon>
        <taxon>Engystomops</taxon>
    </lineage>
</organism>
<dbReference type="PANTHER" id="PTHR47901">
    <property type="entry name" value="CASPASE RECRUITMENT DOMAIN-CONTAINING PROTEIN 18"/>
    <property type="match status" value="1"/>
</dbReference>
<evidence type="ECO:0000256" key="3">
    <source>
        <dbReference type="ARBA" id="ARBA00022801"/>
    </source>
</evidence>
<evidence type="ECO:0000256" key="8">
    <source>
        <dbReference type="PIRSR" id="PIRSR038001-1"/>
    </source>
</evidence>
<dbReference type="GO" id="GO:0006508">
    <property type="term" value="P:proteolysis"/>
    <property type="evidence" value="ECO:0007669"/>
    <property type="project" value="UniProtKB-KW"/>
</dbReference>
<feature type="domain" description="Caspase family p20" evidence="12">
    <location>
        <begin position="170"/>
        <end position="309"/>
    </location>
</feature>
<dbReference type="SMART" id="SM00114">
    <property type="entry name" value="CARD"/>
    <property type="match status" value="1"/>
</dbReference>
<dbReference type="PANTHER" id="PTHR47901:SF3">
    <property type="entry name" value="CASPASE-1"/>
    <property type="match status" value="1"/>
</dbReference>
<evidence type="ECO:0000256" key="9">
    <source>
        <dbReference type="RuleBase" id="RU003971"/>
    </source>
</evidence>
<dbReference type="InterPro" id="IPR001315">
    <property type="entry name" value="CARD"/>
</dbReference>
<keyword evidence="2" id="KW-0645">Protease</keyword>
<evidence type="ECO:0000256" key="10">
    <source>
        <dbReference type="SAM" id="MobiDB-lite"/>
    </source>
</evidence>
<evidence type="ECO:0008006" key="16">
    <source>
        <dbReference type="Google" id="ProtNLM"/>
    </source>
</evidence>
<comment type="subunit">
    <text evidence="7">Heterotetramer that consists of two anti-parallel arranged heterodimers, each one formed by a 20 kDa (Caspase-1 subunit p20) and a 10 kDa (Caspase-1 subunit p10) subunit. Can form a heterodimer with isoform epsilon which then has an inhibitory effect.</text>
</comment>
<evidence type="ECO:0000256" key="6">
    <source>
        <dbReference type="ARBA" id="ARBA00057826"/>
    </source>
</evidence>
<dbReference type="InterPro" id="IPR029030">
    <property type="entry name" value="Caspase-like_dom_sf"/>
</dbReference>
<evidence type="ECO:0000259" key="12">
    <source>
        <dbReference type="PROSITE" id="PS50208"/>
    </source>
</evidence>
<dbReference type="GO" id="GO:0097169">
    <property type="term" value="C:AIM2 inflammasome complex"/>
    <property type="evidence" value="ECO:0007669"/>
    <property type="project" value="TreeGrafter"/>
</dbReference>
<dbReference type="InterPro" id="IPR016129">
    <property type="entry name" value="Caspase_his_AS"/>
</dbReference>
<feature type="active site" evidence="8">
    <location>
        <position position="305"/>
    </location>
</feature>
<dbReference type="GO" id="GO:0072557">
    <property type="term" value="C:IPAF inflammasome complex"/>
    <property type="evidence" value="ECO:0007669"/>
    <property type="project" value="TreeGrafter"/>
</dbReference>
<dbReference type="InterPro" id="IPR002398">
    <property type="entry name" value="Pept_C14"/>
</dbReference>
<dbReference type="SUPFAM" id="SSF52129">
    <property type="entry name" value="Caspase-like"/>
    <property type="match status" value="1"/>
</dbReference>
<protein>
    <recommendedName>
        <fullName evidence="16">Caspase-1</fullName>
    </recommendedName>
</protein>
<keyword evidence="15" id="KW-1185">Reference proteome</keyword>
<evidence type="ECO:0000256" key="7">
    <source>
        <dbReference type="ARBA" id="ARBA00065638"/>
    </source>
</evidence>
<feature type="region of interest" description="Disordered" evidence="10">
    <location>
        <begin position="96"/>
        <end position="116"/>
    </location>
</feature>
<dbReference type="SUPFAM" id="SSF47986">
    <property type="entry name" value="DEATH domain"/>
    <property type="match status" value="1"/>
</dbReference>
<dbReference type="SMART" id="SM00115">
    <property type="entry name" value="CASc"/>
    <property type="match status" value="1"/>
</dbReference>
<proteinExistence type="inferred from homology"/>
<evidence type="ECO:0000256" key="4">
    <source>
        <dbReference type="ARBA" id="ARBA00022807"/>
    </source>
</evidence>
<dbReference type="GO" id="GO:0072559">
    <property type="term" value="C:NLRP3 inflammasome complex"/>
    <property type="evidence" value="ECO:0007669"/>
    <property type="project" value="TreeGrafter"/>
</dbReference>
<dbReference type="PIRSF" id="PIRSF038001">
    <property type="entry name" value="Caspase_ICE"/>
    <property type="match status" value="1"/>
</dbReference>
<gene>
    <name evidence="14" type="ORF">GDO81_000768</name>
</gene>
<dbReference type="CDD" id="cd00032">
    <property type="entry name" value="CASc"/>
    <property type="match status" value="1"/>
</dbReference>
<dbReference type="PROSITE" id="PS50208">
    <property type="entry name" value="CASPASE_P20"/>
    <property type="match status" value="1"/>
</dbReference>
<dbReference type="EMBL" id="WNYA01000001">
    <property type="protein sequence ID" value="KAG8593226.1"/>
    <property type="molecule type" value="Genomic_DNA"/>
</dbReference>
<dbReference type="Proteomes" id="UP000824782">
    <property type="component" value="Unassembled WGS sequence"/>
</dbReference>
<dbReference type="InterPro" id="IPR001309">
    <property type="entry name" value="Pept_C14_p20"/>
</dbReference>
<dbReference type="GO" id="GO:0004197">
    <property type="term" value="F:cysteine-type endopeptidase activity"/>
    <property type="evidence" value="ECO:0007669"/>
    <property type="project" value="InterPro"/>
</dbReference>
<dbReference type="Gene3D" id="3.40.50.1460">
    <property type="match status" value="1"/>
</dbReference>
<reference evidence="14" key="1">
    <citation type="thesis" date="2020" institute="ProQuest LLC" country="789 East Eisenhower Parkway, Ann Arbor, MI, USA">
        <title>Comparative Genomics and Chromosome Evolution.</title>
        <authorList>
            <person name="Mudd A.B."/>
        </authorList>
    </citation>
    <scope>NUCLEOTIDE SEQUENCE</scope>
    <source>
        <strain evidence="14">237g6f4</strain>
        <tissue evidence="14">Blood</tissue>
    </source>
</reference>
<dbReference type="PROSITE" id="PS50209">
    <property type="entry name" value="CARD"/>
    <property type="match status" value="1"/>
</dbReference>
<dbReference type="InterPro" id="IPR002138">
    <property type="entry name" value="Pept_C14_p10"/>
</dbReference>
<accession>A0AAV7D8T0</accession>
<evidence type="ECO:0000256" key="1">
    <source>
        <dbReference type="ARBA" id="ARBA00010134"/>
    </source>
</evidence>
<dbReference type="GO" id="GO:0042981">
    <property type="term" value="P:regulation of apoptotic process"/>
    <property type="evidence" value="ECO:0007669"/>
    <property type="project" value="InterPro"/>
</dbReference>
<feature type="domain" description="CARD" evidence="13">
    <location>
        <begin position="1"/>
        <end position="91"/>
    </location>
</feature>
<feature type="domain" description="Caspase family p10" evidence="11">
    <location>
        <begin position="334"/>
        <end position="416"/>
    </location>
</feature>
<dbReference type="InterPro" id="IPR011029">
    <property type="entry name" value="DEATH-like_dom_sf"/>
</dbReference>
<dbReference type="PROSITE" id="PS50207">
    <property type="entry name" value="CASPASE_P10"/>
    <property type="match status" value="1"/>
</dbReference>
<keyword evidence="4" id="KW-0788">Thiol protease</keyword>
<evidence type="ECO:0000256" key="2">
    <source>
        <dbReference type="ARBA" id="ARBA00022670"/>
    </source>
</evidence>
<comment type="similarity">
    <text evidence="1 9">Belongs to the peptidase C14A family.</text>
</comment>
<dbReference type="FunFam" id="3.40.50.1460:FF:000007">
    <property type="entry name" value="Caspase-1"/>
    <property type="match status" value="1"/>
</dbReference>
<dbReference type="Pfam" id="PF00656">
    <property type="entry name" value="Peptidase_C14"/>
    <property type="match status" value="1"/>
</dbReference>
<dbReference type="GO" id="GO:0050727">
    <property type="term" value="P:regulation of inflammatory response"/>
    <property type="evidence" value="ECO:0007669"/>
    <property type="project" value="TreeGrafter"/>
</dbReference>
<evidence type="ECO:0000313" key="15">
    <source>
        <dbReference type="Proteomes" id="UP000824782"/>
    </source>
</evidence>
<comment type="function">
    <text evidence="6">Thiol protease involved in a variety of inflammatory processes by proteolytically cleaving other proteins, such as the precursors of the inflammatory cytokines interleukin-1 beta (IL1B) and interleukin 18 (IL18) as well as the pyroptosis inducer Gasdermin-D (GSDMD), into active mature peptides. Plays a key role in cell immunity as an inflammatory response initiator: once activated through formation of an inflammasome complex, it initiates a pro-inflammatory response through the cleavage of the two inflammatory cytokines IL1B and IL18, releasing the mature cytokines which are involved in a variety of inflammatory processes. Cleaves a tetrapeptide after an Asp residue at position P1. Also initiates pyroptosis, a programmed lytic cell death pathway, through cleavage of GSDMD.</text>
</comment>
<dbReference type="AlphaFoldDB" id="A0AAV7D8T0"/>
<keyword evidence="5" id="KW-0865">Zymogen</keyword>